<feature type="domain" description="M23ase beta-sheet core" evidence="9">
    <location>
        <begin position="919"/>
        <end position="1014"/>
    </location>
</feature>
<keyword evidence="6 7" id="KW-0326">Glycosidase</keyword>
<evidence type="ECO:0000256" key="8">
    <source>
        <dbReference type="SAM" id="MobiDB-lite"/>
    </source>
</evidence>
<evidence type="ECO:0000256" key="5">
    <source>
        <dbReference type="ARBA" id="ARBA00023200"/>
    </source>
</evidence>
<feature type="compositionally biased region" description="Polar residues" evidence="8">
    <location>
        <begin position="478"/>
        <end position="489"/>
    </location>
</feature>
<dbReference type="InterPro" id="IPR002196">
    <property type="entry name" value="Glyco_hydro_24"/>
</dbReference>
<dbReference type="Proteomes" id="UP001458946">
    <property type="component" value="Unassembled WGS sequence"/>
</dbReference>
<comment type="catalytic activity">
    <reaction evidence="1 7">
        <text>Hydrolysis of (1-&gt;4)-beta-linkages between N-acetylmuramic acid and N-acetyl-D-glucosamine residues in a peptidoglycan and between N-acetyl-D-glucosamine residues in chitodextrins.</text>
        <dbReference type="EC" id="3.2.1.17"/>
    </reaction>
</comment>
<name>A0ABP9VHQ2_9DEIO</name>
<feature type="region of interest" description="Disordered" evidence="8">
    <location>
        <begin position="1"/>
        <end position="22"/>
    </location>
</feature>
<dbReference type="InterPro" id="IPR023347">
    <property type="entry name" value="Lysozyme_dom_sf"/>
</dbReference>
<dbReference type="InterPro" id="IPR025295">
    <property type="entry name" value="eCIS_core_dom"/>
</dbReference>
<feature type="region of interest" description="Disordered" evidence="8">
    <location>
        <begin position="811"/>
        <end position="840"/>
    </location>
</feature>
<dbReference type="Pfam" id="PF00959">
    <property type="entry name" value="Phage_lysozyme"/>
    <property type="match status" value="1"/>
</dbReference>
<dbReference type="InterPro" id="IPR016047">
    <property type="entry name" value="M23ase_b-sheet_dom"/>
</dbReference>
<evidence type="ECO:0000313" key="11">
    <source>
        <dbReference type="EMBL" id="GAA5504156.1"/>
    </source>
</evidence>
<evidence type="ECO:0000259" key="9">
    <source>
        <dbReference type="Pfam" id="PF01551"/>
    </source>
</evidence>
<dbReference type="SUPFAM" id="SSF53955">
    <property type="entry name" value="Lysozyme-like"/>
    <property type="match status" value="1"/>
</dbReference>
<keyword evidence="12" id="KW-1185">Reference proteome</keyword>
<evidence type="ECO:0000259" key="10">
    <source>
        <dbReference type="Pfam" id="PF13699"/>
    </source>
</evidence>
<dbReference type="HAMAP" id="MF_04110">
    <property type="entry name" value="ENDOLYSIN_T4"/>
    <property type="match status" value="1"/>
</dbReference>
<evidence type="ECO:0000256" key="4">
    <source>
        <dbReference type="ARBA" id="ARBA00022801"/>
    </source>
</evidence>
<dbReference type="EC" id="3.2.1.17" evidence="7"/>
<dbReference type="InterPro" id="IPR011055">
    <property type="entry name" value="Dup_hybrid_motif"/>
</dbReference>
<evidence type="ECO:0000313" key="12">
    <source>
        <dbReference type="Proteomes" id="UP001458946"/>
    </source>
</evidence>
<dbReference type="SUPFAM" id="SSF51261">
    <property type="entry name" value="Duplicated hybrid motif"/>
    <property type="match status" value="1"/>
</dbReference>
<organism evidence="11 12">
    <name type="scientific">Deinococcus xinjiangensis</name>
    <dbReference type="NCBI Taxonomy" id="457454"/>
    <lineage>
        <taxon>Bacteria</taxon>
        <taxon>Thermotogati</taxon>
        <taxon>Deinococcota</taxon>
        <taxon>Deinococci</taxon>
        <taxon>Deinococcales</taxon>
        <taxon>Deinococcaceae</taxon>
        <taxon>Deinococcus</taxon>
    </lineage>
</organism>
<dbReference type="EMBL" id="BAABRN010000091">
    <property type="protein sequence ID" value="GAA5504156.1"/>
    <property type="molecule type" value="Genomic_DNA"/>
</dbReference>
<feature type="compositionally biased region" description="Pro residues" evidence="8">
    <location>
        <begin position="826"/>
        <end position="836"/>
    </location>
</feature>
<accession>A0ABP9VHQ2</accession>
<dbReference type="CDD" id="cd00737">
    <property type="entry name" value="lyz_endolysin_autolysin"/>
    <property type="match status" value="1"/>
</dbReference>
<dbReference type="InterPro" id="IPR023346">
    <property type="entry name" value="Lysozyme-like_dom_sf"/>
</dbReference>
<keyword evidence="2 7" id="KW-0929">Antimicrobial</keyword>
<dbReference type="InterPro" id="IPR034690">
    <property type="entry name" value="Endolysin_T4_type"/>
</dbReference>
<evidence type="ECO:0000256" key="3">
    <source>
        <dbReference type="ARBA" id="ARBA00022638"/>
    </source>
</evidence>
<dbReference type="Pfam" id="PF01551">
    <property type="entry name" value="Peptidase_M23"/>
    <property type="match status" value="1"/>
</dbReference>
<dbReference type="Gene3D" id="2.70.70.10">
    <property type="entry name" value="Glucose Permease (Domain IIA)"/>
    <property type="match status" value="1"/>
</dbReference>
<dbReference type="RefSeq" id="WP_353544122.1">
    <property type="nucleotide sequence ID" value="NZ_BAABRN010000091.1"/>
</dbReference>
<keyword evidence="5" id="KW-1035">Host cytoplasm</keyword>
<dbReference type="PANTHER" id="PTHR21666">
    <property type="entry name" value="PEPTIDASE-RELATED"/>
    <property type="match status" value="1"/>
</dbReference>
<dbReference type="PANTHER" id="PTHR21666:SF270">
    <property type="entry name" value="MUREIN HYDROLASE ACTIVATOR ENVC"/>
    <property type="match status" value="1"/>
</dbReference>
<dbReference type="Gene3D" id="1.10.530.40">
    <property type="match status" value="1"/>
</dbReference>
<proteinExistence type="inferred from homology"/>
<dbReference type="InterPro" id="IPR033907">
    <property type="entry name" value="Endolysin_autolysin"/>
</dbReference>
<comment type="caution">
    <text evidence="11">The sequence shown here is derived from an EMBL/GenBank/DDBJ whole genome shotgun (WGS) entry which is preliminary data.</text>
</comment>
<comment type="similarity">
    <text evidence="7">Belongs to the glycosyl hydrolase 24 family.</text>
</comment>
<dbReference type="CDD" id="cd12797">
    <property type="entry name" value="M23_peptidase"/>
    <property type="match status" value="1"/>
</dbReference>
<evidence type="ECO:0000256" key="2">
    <source>
        <dbReference type="ARBA" id="ARBA00022529"/>
    </source>
</evidence>
<keyword evidence="3 7" id="KW-0081">Bacteriolytic enzyme</keyword>
<reference evidence="11 12" key="1">
    <citation type="submission" date="2024-02" db="EMBL/GenBank/DDBJ databases">
        <title>Deinococcus xinjiangensis NBRC 107630.</title>
        <authorList>
            <person name="Ichikawa N."/>
            <person name="Katano-Makiyama Y."/>
            <person name="Hidaka K."/>
        </authorList>
    </citation>
    <scope>NUCLEOTIDE SEQUENCE [LARGE SCALE GENOMIC DNA]</scope>
    <source>
        <strain evidence="11 12">NBRC 107630</strain>
    </source>
</reference>
<protein>
    <recommendedName>
        <fullName evidence="7">Lysozyme</fullName>
        <ecNumber evidence="7">3.2.1.17</ecNumber>
    </recommendedName>
</protein>
<sequence>MEFKKKLQSSAPVVQSPKVVTQATPVQPLDPVLQRHAEITSDLQAHTSRPASVQRQVTQPALRAASLCSGEIQRLATKRQSLQREAADLGPISQEAMREALQRQQQEVPQAPLKPQNVGDWVTVMRFQAQQAEGRRMGAKEAAQYTALQRQVANTIAQSFRQDRQPASDRHQHYARHLAALQGGTGSAIVATAALNLMPASERPAVQRALDEALQREAVQQDQDQAALKLHRIQRQIAELEQEATQPVFERIQQRRGAGNPLPEAIQRHLEQGLNHDLSQVRIHDDTEADKLAKKVNAVAFTTGQDIYFRSGKFNPNSQSGLELLAHEVTHTVQQSKGQVGKGVDPDAGLESEARAIGRKLSRAPFTTGRHIRTVAAQTARVTGALQRFSTNSPTPSRSWENKHDFGGHLQASHSELAFSISEFRVLQKGVVVGRFSTESGKGRLDGFMDSRGSVYWTAKYESGILVGKQRKFHGKVQQDTKGVPTSVQGKWEGQDAQGNTSTYTLLAKHQEAPAPDSNQSGNGSNAEGLQAVRTIVLIGKYAGDTGKLSLTIYPNGEVIGYFADVLDTPQQAYYHKGDYLEILSGKLINGVLNFETKKGKSFSGKFEKSGNSYIIKGNNFDFMQSGAEIQGAAHGLNDSVKPRTTTYQASANAARLIRGQEGFRARPYDDGVGYWTIGYGHRMTASELTRFKQIGNAYVITESEALQLYNQDAREKVDGVNDVLKIEITQAQFDSLLSLSYNAGSLGNLDLIDRLNAAKTHKEVNIIMLEEVPRVFKAKDQNDLNKNGNTQERIGLRGLVSRRGEELTNAIGGIGNKTTTTAPTHTPPDTQPPIPDTNSNYSTTIYYPMKEIRSGDTVVKNEGLASRLTNLRGQNYDVGTTLIPTAEFTAINNGKPLNQNDYYGGYNVHTGWDLNWGNTATADRGMDIYSISDGIVKFAGTGSMGNTVIIHHPQLHVYSRYGHLLAISVGAGQTVKGGKTIGKLGGSGPQYNNKREIVSVKQNVFPNHLHIDFIKEDAEAVKLRNKLDIWEGSSVESVLKNYEDPYKFLKGAIYVK</sequence>
<feature type="domain" description="eCIS core" evidence="10">
    <location>
        <begin position="261"/>
        <end position="338"/>
    </location>
</feature>
<evidence type="ECO:0000256" key="7">
    <source>
        <dbReference type="RuleBase" id="RU003788"/>
    </source>
</evidence>
<keyword evidence="4 7" id="KW-0378">Hydrolase</keyword>
<evidence type="ECO:0000256" key="6">
    <source>
        <dbReference type="ARBA" id="ARBA00023295"/>
    </source>
</evidence>
<feature type="compositionally biased region" description="Polar residues" evidence="8">
    <location>
        <begin position="8"/>
        <end position="22"/>
    </location>
</feature>
<dbReference type="InterPro" id="IPR050570">
    <property type="entry name" value="Cell_wall_metabolism_enzyme"/>
</dbReference>
<gene>
    <name evidence="11" type="ORF">Dxin01_03925</name>
</gene>
<feature type="region of interest" description="Disordered" evidence="8">
    <location>
        <begin position="477"/>
        <end position="496"/>
    </location>
</feature>
<evidence type="ECO:0000256" key="1">
    <source>
        <dbReference type="ARBA" id="ARBA00000632"/>
    </source>
</evidence>
<dbReference type="Pfam" id="PF13699">
    <property type="entry name" value="eCIS_core"/>
    <property type="match status" value="1"/>
</dbReference>